<keyword evidence="1" id="KW-1133">Transmembrane helix</keyword>
<name>A0A1M5R0C7_9BRAD</name>
<evidence type="ECO:0000313" key="3">
    <source>
        <dbReference type="Proteomes" id="UP000190675"/>
    </source>
</evidence>
<accession>A0A1M5R0C7</accession>
<proteinExistence type="predicted"/>
<dbReference type="EMBL" id="LT670818">
    <property type="protein sequence ID" value="SHH19835.1"/>
    <property type="molecule type" value="Genomic_DNA"/>
</dbReference>
<protein>
    <submittedName>
        <fullName evidence="2">Uncharacterized protein</fullName>
    </submittedName>
</protein>
<dbReference type="OrthoDB" id="8241609at2"/>
<dbReference type="RefSeq" id="WP_154073516.1">
    <property type="nucleotide sequence ID" value="NZ_LT670818.1"/>
</dbReference>
<dbReference type="AlphaFoldDB" id="A0A1M5R0C7"/>
<evidence type="ECO:0000256" key="1">
    <source>
        <dbReference type="SAM" id="Phobius"/>
    </source>
</evidence>
<organism evidence="2 3">
    <name type="scientific">Bradyrhizobium erythrophlei</name>
    <dbReference type="NCBI Taxonomy" id="1437360"/>
    <lineage>
        <taxon>Bacteria</taxon>
        <taxon>Pseudomonadati</taxon>
        <taxon>Pseudomonadota</taxon>
        <taxon>Alphaproteobacteria</taxon>
        <taxon>Hyphomicrobiales</taxon>
        <taxon>Nitrobacteraceae</taxon>
        <taxon>Bradyrhizobium</taxon>
    </lineage>
</organism>
<feature type="transmembrane region" description="Helical" evidence="1">
    <location>
        <begin position="29"/>
        <end position="56"/>
    </location>
</feature>
<keyword evidence="1" id="KW-0812">Transmembrane</keyword>
<evidence type="ECO:0000313" key="2">
    <source>
        <dbReference type="EMBL" id="SHH19835.1"/>
    </source>
</evidence>
<keyword evidence="1" id="KW-0472">Membrane</keyword>
<dbReference type="Proteomes" id="UP000190675">
    <property type="component" value="Chromosome I"/>
</dbReference>
<reference evidence="2 3" key="1">
    <citation type="submission" date="2016-11" db="EMBL/GenBank/DDBJ databases">
        <authorList>
            <person name="Jaros S."/>
            <person name="Januszkiewicz K."/>
            <person name="Wedrychowicz H."/>
        </authorList>
    </citation>
    <scope>NUCLEOTIDE SEQUENCE [LARGE SCALE GENOMIC DNA]</scope>
    <source>
        <strain evidence="2 3">GAS242</strain>
    </source>
</reference>
<sequence>MNSLTENMPMEASAIAKVTVKERLFTVCYLTATGVAMVGWLCAFGWITVAVAKWLLA</sequence>
<gene>
    <name evidence="2" type="ORF">SAMN05444169_6272</name>
</gene>